<evidence type="ECO:0000256" key="1">
    <source>
        <dbReference type="ARBA" id="ARBA00001974"/>
    </source>
</evidence>
<dbReference type="InterPro" id="IPR036188">
    <property type="entry name" value="FAD/NAD-bd_sf"/>
</dbReference>
<keyword evidence="2" id="KW-0285">Flavoprotein</keyword>
<comment type="cofactor">
    <cofactor evidence="1">
        <name>FAD</name>
        <dbReference type="ChEBI" id="CHEBI:57692"/>
    </cofactor>
</comment>
<protein>
    <recommendedName>
        <fullName evidence="4">FAD/NAD(P)-binding domain-containing protein</fullName>
    </recommendedName>
</protein>
<feature type="domain" description="FAD/NAD(P)-binding" evidence="4">
    <location>
        <begin position="7"/>
        <end position="306"/>
    </location>
</feature>
<dbReference type="Pfam" id="PF07992">
    <property type="entry name" value="Pyr_redox_2"/>
    <property type="match status" value="1"/>
</dbReference>
<proteinExistence type="predicted"/>
<dbReference type="InterPro" id="IPR023753">
    <property type="entry name" value="FAD/NAD-binding_dom"/>
</dbReference>
<reference evidence="5 6" key="1">
    <citation type="journal article" date="2016" name="Nat. Commun.">
        <title>Thousands of microbial genomes shed light on interconnected biogeochemical processes in an aquifer system.</title>
        <authorList>
            <person name="Anantharaman K."/>
            <person name="Brown C.T."/>
            <person name="Hug L.A."/>
            <person name="Sharon I."/>
            <person name="Castelle C.J."/>
            <person name="Probst A.J."/>
            <person name="Thomas B.C."/>
            <person name="Singh A."/>
            <person name="Wilkins M.J."/>
            <person name="Karaoz U."/>
            <person name="Brodie E.L."/>
            <person name="Williams K.H."/>
            <person name="Hubbard S.S."/>
            <person name="Banfield J.F."/>
        </authorList>
    </citation>
    <scope>NUCLEOTIDE SEQUENCE [LARGE SCALE GENOMIC DNA]</scope>
</reference>
<dbReference type="SUPFAM" id="SSF51905">
    <property type="entry name" value="FAD/NAD(P)-binding domain"/>
    <property type="match status" value="2"/>
</dbReference>
<sequence>MSRNTFYDYIIVGGGIAGVSAAEAIRANDKYASISILSEEPELLYSRVMLPLYVRGKIKREQLFLRAANDYERHNIALWLDERVVEINRKKREIATDRKRVLNYKKLLIATGGVPSQWKESGAQTVKMLQFQSINDADELRALLALGSKGGAVVVGSGFIGFEFIEFFVSAGFHTAVVSPDPWYFHHFFDSEGAEIIKESFIRHNVEVYNDAHIVSIAESPEGIHVKTKENLDIVADAIGAGVGLKRKVEMFEKAGLVVSRGVYTNEYLKTNDDNIYAAGDIAEYYDVVFRKRMLLGTWNNAFLQGKTAGENMTGKEIVFRNVPNYSIRHFGLYISMVGDCARSEADSVIKLRWPYTDQYRELHLREGILNGALLINRPQDRNILEQLIKKRVDVRSHVNDLQSAHFDIHQLTA</sequence>
<dbReference type="EMBL" id="MHNI01000012">
    <property type="protein sequence ID" value="OGZ42880.1"/>
    <property type="molecule type" value="Genomic_DNA"/>
</dbReference>
<accession>A0A1G2FZ47</accession>
<gene>
    <name evidence="5" type="ORF">A2W41_02040</name>
</gene>
<evidence type="ECO:0000256" key="3">
    <source>
        <dbReference type="ARBA" id="ARBA00022827"/>
    </source>
</evidence>
<evidence type="ECO:0000313" key="5">
    <source>
        <dbReference type="EMBL" id="OGZ42880.1"/>
    </source>
</evidence>
<organism evidence="5 6">
    <name type="scientific">Candidatus Ryanbacteria bacterium RIFCSPHIGHO2_01_45_13</name>
    <dbReference type="NCBI Taxonomy" id="1802112"/>
    <lineage>
        <taxon>Bacteria</taxon>
        <taxon>Candidatus Ryaniibacteriota</taxon>
    </lineage>
</organism>
<dbReference type="GO" id="GO:0016491">
    <property type="term" value="F:oxidoreductase activity"/>
    <property type="evidence" value="ECO:0007669"/>
    <property type="project" value="InterPro"/>
</dbReference>
<dbReference type="Gene3D" id="3.50.50.60">
    <property type="entry name" value="FAD/NAD(P)-binding domain"/>
    <property type="match status" value="2"/>
</dbReference>
<dbReference type="AlphaFoldDB" id="A0A1G2FZ47"/>
<evidence type="ECO:0000256" key="2">
    <source>
        <dbReference type="ARBA" id="ARBA00022630"/>
    </source>
</evidence>
<dbReference type="Proteomes" id="UP000176700">
    <property type="component" value="Unassembled WGS sequence"/>
</dbReference>
<evidence type="ECO:0000313" key="6">
    <source>
        <dbReference type="Proteomes" id="UP000176700"/>
    </source>
</evidence>
<dbReference type="PANTHER" id="PTHR43429">
    <property type="entry name" value="PYRIDINE NUCLEOTIDE-DISULFIDE OXIDOREDUCTASE DOMAIN-CONTAINING"/>
    <property type="match status" value="1"/>
</dbReference>
<dbReference type="PANTHER" id="PTHR43429:SF3">
    <property type="entry name" value="NITRITE REDUCTASE [NAD(P)H]"/>
    <property type="match status" value="1"/>
</dbReference>
<dbReference type="PRINTS" id="PR00411">
    <property type="entry name" value="PNDRDTASEI"/>
</dbReference>
<keyword evidence="3" id="KW-0274">FAD</keyword>
<name>A0A1G2FZ47_9BACT</name>
<comment type="caution">
    <text evidence="5">The sequence shown here is derived from an EMBL/GenBank/DDBJ whole genome shotgun (WGS) entry which is preliminary data.</text>
</comment>
<dbReference type="PRINTS" id="PR00368">
    <property type="entry name" value="FADPNR"/>
</dbReference>
<evidence type="ECO:0000259" key="4">
    <source>
        <dbReference type="Pfam" id="PF07992"/>
    </source>
</evidence>
<dbReference type="InterPro" id="IPR050260">
    <property type="entry name" value="FAD-bd_OxRdtase"/>
</dbReference>